<dbReference type="InterPro" id="IPR001624">
    <property type="entry name" value="FliE"/>
</dbReference>
<dbReference type="Proteomes" id="UP000534783">
    <property type="component" value="Unassembled WGS sequence"/>
</dbReference>
<keyword evidence="3 4" id="KW-0975">Bacterial flagellum</keyword>
<gene>
    <name evidence="4 7" type="primary">fliE</name>
    <name evidence="7" type="ORF">MNODULE_19985</name>
</gene>
<sequence>MAIQPIGPNQIHPTPAAGGSETTDASFVDTLKESIRQVNDAQLQADQAITDLTTGKQQDLHQTMIAIEKASLSFELMMQVRNKIVSAYEEISRMQI</sequence>
<dbReference type="AlphaFoldDB" id="A0A7X6DU28"/>
<comment type="similarity">
    <text evidence="2 4">Belongs to the FliE family.</text>
</comment>
<evidence type="ECO:0000256" key="3">
    <source>
        <dbReference type="ARBA" id="ARBA00023143"/>
    </source>
</evidence>
<comment type="subcellular location">
    <subcellularLocation>
        <location evidence="1 4">Bacterial flagellum basal body</location>
    </subcellularLocation>
</comment>
<reference evidence="7 8" key="1">
    <citation type="journal article" date="2020" name="Nature">
        <title>Bacterial chemolithoautotrophy via manganese oxidation.</title>
        <authorList>
            <person name="Yu H."/>
            <person name="Leadbetter J.R."/>
        </authorList>
    </citation>
    <scope>NUCLEOTIDE SEQUENCE [LARGE SCALE GENOMIC DNA]</scope>
    <source>
        <strain evidence="7 8">Mn-1</strain>
    </source>
</reference>
<protein>
    <recommendedName>
        <fullName evidence="4 5">Flagellar hook-basal body complex protein FliE</fullName>
    </recommendedName>
</protein>
<evidence type="ECO:0000256" key="2">
    <source>
        <dbReference type="ARBA" id="ARBA00009272"/>
    </source>
</evidence>
<dbReference type="EMBL" id="VTOW01000005">
    <property type="protein sequence ID" value="NKE73038.1"/>
    <property type="molecule type" value="Genomic_DNA"/>
</dbReference>
<dbReference type="GO" id="GO:0071973">
    <property type="term" value="P:bacterial-type flagellum-dependent cell motility"/>
    <property type="evidence" value="ECO:0007669"/>
    <property type="project" value="InterPro"/>
</dbReference>
<dbReference type="PANTHER" id="PTHR34653:SF1">
    <property type="entry name" value="FLAGELLAR HOOK-BASAL BODY COMPLEX PROTEIN FLIE"/>
    <property type="match status" value="1"/>
</dbReference>
<dbReference type="HAMAP" id="MF_00724">
    <property type="entry name" value="FliE"/>
    <property type="match status" value="1"/>
</dbReference>
<dbReference type="RefSeq" id="WP_168062988.1">
    <property type="nucleotide sequence ID" value="NZ_VTOW01000005.1"/>
</dbReference>
<keyword evidence="7" id="KW-0966">Cell projection</keyword>
<keyword evidence="8" id="KW-1185">Reference proteome</keyword>
<accession>A0A7X6DU28</accession>
<evidence type="ECO:0000313" key="7">
    <source>
        <dbReference type="EMBL" id="NKE73038.1"/>
    </source>
</evidence>
<comment type="caution">
    <text evidence="7">The sequence shown here is derived from an EMBL/GenBank/DDBJ whole genome shotgun (WGS) entry which is preliminary data.</text>
</comment>
<dbReference type="GO" id="GO:0003774">
    <property type="term" value="F:cytoskeletal motor activity"/>
    <property type="evidence" value="ECO:0007669"/>
    <property type="project" value="InterPro"/>
</dbReference>
<keyword evidence="7" id="KW-0282">Flagellum</keyword>
<dbReference type="GO" id="GO:0009425">
    <property type="term" value="C:bacterial-type flagellum basal body"/>
    <property type="evidence" value="ECO:0007669"/>
    <property type="project" value="UniProtKB-SubCell"/>
</dbReference>
<evidence type="ECO:0000256" key="6">
    <source>
        <dbReference type="SAM" id="MobiDB-lite"/>
    </source>
</evidence>
<dbReference type="PANTHER" id="PTHR34653">
    <property type="match status" value="1"/>
</dbReference>
<evidence type="ECO:0000256" key="1">
    <source>
        <dbReference type="ARBA" id="ARBA00004117"/>
    </source>
</evidence>
<organism evidence="7 8">
    <name type="scientific">Candidatus Manganitrophus noduliformans</name>
    <dbReference type="NCBI Taxonomy" id="2606439"/>
    <lineage>
        <taxon>Bacteria</taxon>
        <taxon>Pseudomonadati</taxon>
        <taxon>Nitrospirota</taxon>
        <taxon>Nitrospiria</taxon>
        <taxon>Candidatus Troglogloeales</taxon>
        <taxon>Candidatus Manganitrophaceae</taxon>
        <taxon>Candidatus Manganitrophus</taxon>
    </lineage>
</organism>
<dbReference type="NCBIfam" id="TIGR00205">
    <property type="entry name" value="fliE"/>
    <property type="match status" value="1"/>
</dbReference>
<evidence type="ECO:0000256" key="5">
    <source>
        <dbReference type="NCBIfam" id="TIGR00205"/>
    </source>
</evidence>
<evidence type="ECO:0000256" key="4">
    <source>
        <dbReference type="HAMAP-Rule" id="MF_00724"/>
    </source>
</evidence>
<name>A0A7X6DU28_9BACT</name>
<dbReference type="PRINTS" id="PR01006">
    <property type="entry name" value="FLGHOOKFLIE"/>
</dbReference>
<dbReference type="Pfam" id="PF02049">
    <property type="entry name" value="FliE"/>
    <property type="match status" value="1"/>
</dbReference>
<keyword evidence="7" id="KW-0969">Cilium</keyword>
<evidence type="ECO:0000313" key="8">
    <source>
        <dbReference type="Proteomes" id="UP000534783"/>
    </source>
</evidence>
<feature type="region of interest" description="Disordered" evidence="6">
    <location>
        <begin position="1"/>
        <end position="24"/>
    </location>
</feature>
<proteinExistence type="inferred from homology"/>
<dbReference type="GO" id="GO:0005198">
    <property type="term" value="F:structural molecule activity"/>
    <property type="evidence" value="ECO:0007669"/>
    <property type="project" value="UniProtKB-UniRule"/>
</dbReference>